<dbReference type="AlphaFoldDB" id="A0ABD0AE01"/>
<dbReference type="Proteomes" id="UP001054884">
    <property type="component" value="Unassembled WGS sequence"/>
</dbReference>
<dbReference type="InterPro" id="IPR010921">
    <property type="entry name" value="Trp_repressor/repl_initiator"/>
</dbReference>
<dbReference type="SUPFAM" id="SSF48295">
    <property type="entry name" value="TrpR-like"/>
    <property type="match status" value="1"/>
</dbReference>
<comment type="caution">
    <text evidence="2">The sequence shown here is derived from an EMBL/GenBank/DDBJ whole genome shotgun (WGS) entry which is preliminary data.</text>
</comment>
<sequence length="161" mass="18224">MTKFTKEIKLAICHEWVDDHRRGTYLSRRYGMGRGGIQYLVDLIQKHGEDILDRPQQKYTADFKLAAIDRVLLGGEALSQVSLDLGLTNTGILANWLRSSKENGYTVITKKKGRPPKNAQKQGQTTDQRAGRAGKEAYSRACIHKKLEALIQERKSPEKKN</sequence>
<feature type="compositionally biased region" description="Polar residues" evidence="1">
    <location>
        <begin position="119"/>
        <end position="128"/>
    </location>
</feature>
<feature type="region of interest" description="Disordered" evidence="1">
    <location>
        <begin position="108"/>
        <end position="137"/>
    </location>
</feature>
<dbReference type="InterPro" id="IPR052057">
    <property type="entry name" value="IS150/IS1296_orfA-like"/>
</dbReference>
<accession>A0ABD0AE01</accession>
<dbReference type="PANTHER" id="PTHR33795:SF1">
    <property type="entry name" value="INSERTION ELEMENT IS150 PROTEIN INSJ"/>
    <property type="match status" value="1"/>
</dbReference>
<evidence type="ECO:0000256" key="1">
    <source>
        <dbReference type="SAM" id="MobiDB-lite"/>
    </source>
</evidence>
<evidence type="ECO:0000313" key="2">
    <source>
        <dbReference type="EMBL" id="GHN33303.1"/>
    </source>
</evidence>
<dbReference type="EMBL" id="BNHY01000005">
    <property type="protein sequence ID" value="GHN33303.1"/>
    <property type="molecule type" value="Genomic_DNA"/>
</dbReference>
<evidence type="ECO:0000313" key="3">
    <source>
        <dbReference type="Proteomes" id="UP001054884"/>
    </source>
</evidence>
<reference evidence="2 3" key="1">
    <citation type="journal article" date="2022" name="J. Dairy Sci.">
        <title>Genetic diversity of Lactobacillus delbrueckii isolated from raw milk in Hokkaido, Japan.</title>
        <authorList>
            <person name="Tsuchihashi H."/>
            <person name="Ichikawa A."/>
            <person name="Takeda M."/>
            <person name="Koizumi A."/>
            <person name="Mizoguchi C."/>
            <person name="Ishida T."/>
            <person name="Kimura K."/>
        </authorList>
    </citation>
    <scope>NUCLEOTIDE SEQUENCE [LARGE SCALE GENOMIC DNA]</scope>
    <source>
        <strain evidence="2 3">ME-791</strain>
    </source>
</reference>
<organism evidence="2 3">
    <name type="scientific">Lactobacillus delbrueckii</name>
    <dbReference type="NCBI Taxonomy" id="1584"/>
    <lineage>
        <taxon>Bacteria</taxon>
        <taxon>Bacillati</taxon>
        <taxon>Bacillota</taxon>
        <taxon>Bacilli</taxon>
        <taxon>Lactobacillales</taxon>
        <taxon>Lactobacillaceae</taxon>
        <taxon>Lactobacillus</taxon>
    </lineage>
</organism>
<evidence type="ECO:0008006" key="4">
    <source>
        <dbReference type="Google" id="ProtNLM"/>
    </source>
</evidence>
<proteinExistence type="predicted"/>
<protein>
    <recommendedName>
        <fullName evidence="4">Transposase</fullName>
    </recommendedName>
</protein>
<gene>
    <name evidence="2" type="ORF">ME791_04550</name>
</gene>
<dbReference type="PANTHER" id="PTHR33795">
    <property type="entry name" value="INSERTION ELEMENT IS150 PROTEIN INSJ"/>
    <property type="match status" value="1"/>
</dbReference>
<name>A0ABD0AE01_9LACO</name>